<evidence type="ECO:0000313" key="2">
    <source>
        <dbReference type="Proteomes" id="UP001458880"/>
    </source>
</evidence>
<dbReference type="EMBL" id="JASPKY010000096">
    <property type="protein sequence ID" value="KAK9737722.1"/>
    <property type="molecule type" value="Genomic_DNA"/>
</dbReference>
<gene>
    <name evidence="1" type="ORF">QE152_g10457</name>
</gene>
<protein>
    <submittedName>
        <fullName evidence="1">Uncharacterized protein</fullName>
    </submittedName>
</protein>
<sequence length="78" mass="9037">MLIIFLKARTKLLRSKLSEMLADWKQNNDAVADKVSDRKRSESYLRNEMEADTTAAFQKPDDAISEEMEQGTWIRLTS</sequence>
<accession>A0AAW1LR61</accession>
<organism evidence="1 2">
    <name type="scientific">Popillia japonica</name>
    <name type="common">Japanese beetle</name>
    <dbReference type="NCBI Taxonomy" id="7064"/>
    <lineage>
        <taxon>Eukaryota</taxon>
        <taxon>Metazoa</taxon>
        <taxon>Ecdysozoa</taxon>
        <taxon>Arthropoda</taxon>
        <taxon>Hexapoda</taxon>
        <taxon>Insecta</taxon>
        <taxon>Pterygota</taxon>
        <taxon>Neoptera</taxon>
        <taxon>Endopterygota</taxon>
        <taxon>Coleoptera</taxon>
        <taxon>Polyphaga</taxon>
        <taxon>Scarabaeiformia</taxon>
        <taxon>Scarabaeidae</taxon>
        <taxon>Rutelinae</taxon>
        <taxon>Popillia</taxon>
    </lineage>
</organism>
<dbReference type="AlphaFoldDB" id="A0AAW1LR61"/>
<reference evidence="1 2" key="1">
    <citation type="journal article" date="2024" name="BMC Genomics">
        <title>De novo assembly and annotation of Popillia japonica's genome with initial clues to its potential as an invasive pest.</title>
        <authorList>
            <person name="Cucini C."/>
            <person name="Boschi S."/>
            <person name="Funari R."/>
            <person name="Cardaioli E."/>
            <person name="Iannotti N."/>
            <person name="Marturano G."/>
            <person name="Paoli F."/>
            <person name="Bruttini M."/>
            <person name="Carapelli A."/>
            <person name="Frati F."/>
            <person name="Nardi F."/>
        </authorList>
    </citation>
    <scope>NUCLEOTIDE SEQUENCE [LARGE SCALE GENOMIC DNA]</scope>
    <source>
        <strain evidence="1">DMR45628</strain>
    </source>
</reference>
<name>A0AAW1LR61_POPJA</name>
<proteinExistence type="predicted"/>
<comment type="caution">
    <text evidence="1">The sequence shown here is derived from an EMBL/GenBank/DDBJ whole genome shotgun (WGS) entry which is preliminary data.</text>
</comment>
<keyword evidence="2" id="KW-1185">Reference proteome</keyword>
<evidence type="ECO:0000313" key="1">
    <source>
        <dbReference type="EMBL" id="KAK9737722.1"/>
    </source>
</evidence>
<dbReference type="Proteomes" id="UP001458880">
    <property type="component" value="Unassembled WGS sequence"/>
</dbReference>